<dbReference type="Proteomes" id="UP000646745">
    <property type="component" value="Unassembled WGS sequence"/>
</dbReference>
<protein>
    <submittedName>
        <fullName evidence="1">Uncharacterized protein</fullName>
    </submittedName>
</protein>
<name>A0ABQ3E7D8_9GAMM</name>
<organism evidence="1 2">
    <name type="scientific">Salinicola rhizosphaerae</name>
    <dbReference type="NCBI Taxonomy" id="1443141"/>
    <lineage>
        <taxon>Bacteria</taxon>
        <taxon>Pseudomonadati</taxon>
        <taxon>Pseudomonadota</taxon>
        <taxon>Gammaproteobacteria</taxon>
        <taxon>Oceanospirillales</taxon>
        <taxon>Halomonadaceae</taxon>
        <taxon>Salinicola</taxon>
    </lineage>
</organism>
<keyword evidence="2" id="KW-1185">Reference proteome</keyword>
<gene>
    <name evidence="1" type="ORF">GCM10009038_25920</name>
</gene>
<dbReference type="EMBL" id="BMZI01000005">
    <property type="protein sequence ID" value="GHB25631.1"/>
    <property type="molecule type" value="Genomic_DNA"/>
</dbReference>
<evidence type="ECO:0000313" key="1">
    <source>
        <dbReference type="EMBL" id="GHB25631.1"/>
    </source>
</evidence>
<evidence type="ECO:0000313" key="2">
    <source>
        <dbReference type="Proteomes" id="UP000646745"/>
    </source>
</evidence>
<sequence length="298" mass="33274">MTVTNTTPGISTITLSTLLRRWVVRQADSETEWVESQLNTLRQGASETTLHRFLGLAPRRLGREDLRLSVSDLKEAEQLRPDWDPKGWSLDGTARIAGLLAFQGPRPFPALFKDLVRTSDARELITLYRGLPLYPEPLVLTHEVGEGLRSNMRAVFESIAHFNPYPRDHFDDHRWNHMVLKALFVGSRLQPIVGLEQRANPELARILLDYAQERWAAGRDVSPELWHCVGPFAETVNAYEALSRALDGSPAERSAATLALVAADTSTARSLLADAPDTLQLVAAGRIDWNHLTQEEAA</sequence>
<proteinExistence type="predicted"/>
<dbReference type="InterPro" id="IPR047715">
    <property type="entry name" value="EboA_dom"/>
</dbReference>
<comment type="caution">
    <text evidence="1">The sequence shown here is derived from an EMBL/GenBank/DDBJ whole genome shotgun (WGS) entry which is preliminary data.</text>
</comment>
<dbReference type="RefSeq" id="WP_189445123.1">
    <property type="nucleotide sequence ID" value="NZ_BMZI01000005.1"/>
</dbReference>
<accession>A0ABQ3E7D8</accession>
<reference evidence="2" key="1">
    <citation type="journal article" date="2019" name="Int. J. Syst. Evol. Microbiol.">
        <title>The Global Catalogue of Microorganisms (GCM) 10K type strain sequencing project: providing services to taxonomists for standard genome sequencing and annotation.</title>
        <authorList>
            <consortium name="The Broad Institute Genomics Platform"/>
            <consortium name="The Broad Institute Genome Sequencing Center for Infectious Disease"/>
            <person name="Wu L."/>
            <person name="Ma J."/>
        </authorList>
    </citation>
    <scope>NUCLEOTIDE SEQUENCE [LARGE SCALE GENOMIC DNA]</scope>
    <source>
        <strain evidence="2">KCTC 32998</strain>
    </source>
</reference>
<dbReference type="NCBIfam" id="NF035938">
    <property type="entry name" value="EboA_domain"/>
    <property type="match status" value="1"/>
</dbReference>